<dbReference type="PANTHER" id="PTHR39569:SF1">
    <property type="entry name" value="INORGANIC TRIPHOSPHATASE"/>
    <property type="match status" value="1"/>
</dbReference>
<proteinExistence type="predicted"/>
<dbReference type="AlphaFoldDB" id="A0A1G9Q392"/>
<evidence type="ECO:0000313" key="2">
    <source>
        <dbReference type="EMBL" id="SDM05508.1"/>
    </source>
</evidence>
<dbReference type="SUPFAM" id="SSF55154">
    <property type="entry name" value="CYTH-like phosphatases"/>
    <property type="match status" value="1"/>
</dbReference>
<dbReference type="OrthoDB" id="3034217at2"/>
<evidence type="ECO:0000259" key="1">
    <source>
        <dbReference type="PROSITE" id="PS51707"/>
    </source>
</evidence>
<dbReference type="STRING" id="146817.SAMN04488502_10229"/>
<keyword evidence="3" id="KW-1185">Reference proteome</keyword>
<dbReference type="GO" id="GO:0046872">
    <property type="term" value="F:metal ion binding"/>
    <property type="evidence" value="ECO:0007669"/>
    <property type="project" value="TreeGrafter"/>
</dbReference>
<sequence length="300" mass="32150">MAEYETELKLQITTSADGDKILEAPVLTAAMQAGTRRKDCLEARYYDTADGSLRMAGWAYRVRCEAGAWVATVKGGGQAAGGLHKRLEYNIAVAGPEPDLAVFSGTPAGKKLRSAAGASKLKTVMLTRFERETALVVIDGSTIEVAVDKGEIIAGHQRSPILEIELELKAGTPTVLLLTGAKLAEQFSLLLEPRSKFARGLALAGLAAWADQPAAGPVINRVHRLLAAQAALWHNPAEQQQEQQLLDISDLQQLIAGIAAYDGLKPRLADWRAVLEQAGTIDSKKTIPLLLTVWAIALDL</sequence>
<dbReference type="PROSITE" id="PS51707">
    <property type="entry name" value="CYTH"/>
    <property type="match status" value="1"/>
</dbReference>
<dbReference type="EMBL" id="FNHB01000002">
    <property type="protein sequence ID" value="SDM05508.1"/>
    <property type="molecule type" value="Genomic_DNA"/>
</dbReference>
<feature type="domain" description="CYTH" evidence="1">
    <location>
        <begin position="3"/>
        <end position="207"/>
    </location>
</feature>
<organism evidence="2 3">
    <name type="scientific">Dendrosporobacter quercicolus</name>
    <dbReference type="NCBI Taxonomy" id="146817"/>
    <lineage>
        <taxon>Bacteria</taxon>
        <taxon>Bacillati</taxon>
        <taxon>Bacillota</taxon>
        <taxon>Negativicutes</taxon>
        <taxon>Selenomonadales</taxon>
        <taxon>Sporomusaceae</taxon>
        <taxon>Dendrosporobacter</taxon>
    </lineage>
</organism>
<reference evidence="2 3" key="1">
    <citation type="submission" date="2016-10" db="EMBL/GenBank/DDBJ databases">
        <authorList>
            <person name="de Groot N.N."/>
        </authorList>
    </citation>
    <scope>NUCLEOTIDE SEQUENCE [LARGE SCALE GENOMIC DNA]</scope>
    <source>
        <strain evidence="2 3">DSM 1736</strain>
    </source>
</reference>
<gene>
    <name evidence="2" type="ORF">SAMN04488502_10229</name>
</gene>
<accession>A0A1G9Q392</accession>
<evidence type="ECO:0000313" key="3">
    <source>
        <dbReference type="Proteomes" id="UP000214880"/>
    </source>
</evidence>
<dbReference type="SMART" id="SM01118">
    <property type="entry name" value="CYTH"/>
    <property type="match status" value="1"/>
</dbReference>
<dbReference type="GO" id="GO:0050355">
    <property type="term" value="F:inorganic triphosphate phosphatase activity"/>
    <property type="evidence" value="ECO:0007669"/>
    <property type="project" value="InterPro"/>
</dbReference>
<dbReference type="RefSeq" id="WP_092070047.1">
    <property type="nucleotide sequence ID" value="NZ_FNHB01000002.1"/>
</dbReference>
<dbReference type="CDD" id="cd07756">
    <property type="entry name" value="CYTH-like_Pase_CHAD"/>
    <property type="match status" value="1"/>
</dbReference>
<dbReference type="InterPro" id="IPR039013">
    <property type="entry name" value="YgiF"/>
</dbReference>
<name>A0A1G9Q392_9FIRM</name>
<dbReference type="InterPro" id="IPR033469">
    <property type="entry name" value="CYTH-like_dom_sf"/>
</dbReference>
<dbReference type="InterPro" id="IPR023577">
    <property type="entry name" value="CYTH_domain"/>
</dbReference>
<dbReference type="PANTHER" id="PTHR39569">
    <property type="entry name" value="INORGANIC TRIPHOSPHATASE"/>
    <property type="match status" value="1"/>
</dbReference>
<dbReference type="Pfam" id="PF01928">
    <property type="entry name" value="CYTH"/>
    <property type="match status" value="1"/>
</dbReference>
<dbReference type="Gene3D" id="2.40.320.10">
    <property type="entry name" value="Hypothetical Protein Pfu-838710-001"/>
    <property type="match status" value="1"/>
</dbReference>
<dbReference type="Proteomes" id="UP000214880">
    <property type="component" value="Unassembled WGS sequence"/>
</dbReference>
<protein>
    <submittedName>
        <fullName evidence="2">CYTH domain-containing protein</fullName>
    </submittedName>
</protein>